<dbReference type="RefSeq" id="WP_145097936.1">
    <property type="nucleotide sequence ID" value="NZ_CP036274.1"/>
</dbReference>
<name>A0A517YLW7_9BACT</name>
<evidence type="ECO:0000313" key="2">
    <source>
        <dbReference type="EMBL" id="QDU31204.1"/>
    </source>
</evidence>
<evidence type="ECO:0000313" key="3">
    <source>
        <dbReference type="Proteomes" id="UP000315017"/>
    </source>
</evidence>
<dbReference type="KEGG" id="aagg:ETAA8_63570"/>
<evidence type="ECO:0008006" key="4">
    <source>
        <dbReference type="Google" id="ProtNLM"/>
    </source>
</evidence>
<keyword evidence="3" id="KW-1185">Reference proteome</keyword>
<dbReference type="OrthoDB" id="1495450at2"/>
<keyword evidence="1" id="KW-0472">Membrane</keyword>
<dbReference type="Proteomes" id="UP000315017">
    <property type="component" value="Chromosome"/>
</dbReference>
<accession>A0A517YLW7</accession>
<dbReference type="EMBL" id="CP036274">
    <property type="protein sequence ID" value="QDU31204.1"/>
    <property type="molecule type" value="Genomic_DNA"/>
</dbReference>
<keyword evidence="1" id="KW-0812">Transmembrane</keyword>
<evidence type="ECO:0000256" key="1">
    <source>
        <dbReference type="SAM" id="Phobius"/>
    </source>
</evidence>
<proteinExistence type="predicted"/>
<dbReference type="AlphaFoldDB" id="A0A517YLW7"/>
<organism evidence="2 3">
    <name type="scientific">Anatilimnocola aggregata</name>
    <dbReference type="NCBI Taxonomy" id="2528021"/>
    <lineage>
        <taxon>Bacteria</taxon>
        <taxon>Pseudomonadati</taxon>
        <taxon>Planctomycetota</taxon>
        <taxon>Planctomycetia</taxon>
        <taxon>Pirellulales</taxon>
        <taxon>Pirellulaceae</taxon>
        <taxon>Anatilimnocola</taxon>
    </lineage>
</organism>
<feature type="transmembrane region" description="Helical" evidence="1">
    <location>
        <begin position="25"/>
        <end position="45"/>
    </location>
</feature>
<dbReference type="Gene3D" id="3.40.30.10">
    <property type="entry name" value="Glutaredoxin"/>
    <property type="match status" value="1"/>
</dbReference>
<gene>
    <name evidence="2" type="ORF">ETAA8_63570</name>
</gene>
<protein>
    <recommendedName>
        <fullName evidence="4">RedB protein</fullName>
    </recommendedName>
</protein>
<keyword evidence="1" id="KW-1133">Transmembrane helix</keyword>
<reference evidence="2 3" key="1">
    <citation type="submission" date="2019-02" db="EMBL/GenBank/DDBJ databases">
        <title>Deep-cultivation of Planctomycetes and their phenomic and genomic characterization uncovers novel biology.</title>
        <authorList>
            <person name="Wiegand S."/>
            <person name="Jogler M."/>
            <person name="Boedeker C."/>
            <person name="Pinto D."/>
            <person name="Vollmers J."/>
            <person name="Rivas-Marin E."/>
            <person name="Kohn T."/>
            <person name="Peeters S.H."/>
            <person name="Heuer A."/>
            <person name="Rast P."/>
            <person name="Oberbeckmann S."/>
            <person name="Bunk B."/>
            <person name="Jeske O."/>
            <person name="Meyerdierks A."/>
            <person name="Storesund J.E."/>
            <person name="Kallscheuer N."/>
            <person name="Luecker S."/>
            <person name="Lage O.M."/>
            <person name="Pohl T."/>
            <person name="Merkel B.J."/>
            <person name="Hornburger P."/>
            <person name="Mueller R.-W."/>
            <person name="Bruemmer F."/>
            <person name="Labrenz M."/>
            <person name="Spormann A.M."/>
            <person name="Op den Camp H."/>
            <person name="Overmann J."/>
            <person name="Amann R."/>
            <person name="Jetten M.S.M."/>
            <person name="Mascher T."/>
            <person name="Medema M.H."/>
            <person name="Devos D.P."/>
            <person name="Kaster A.-K."/>
            <person name="Ovreas L."/>
            <person name="Rohde M."/>
            <person name="Galperin M.Y."/>
            <person name="Jogler C."/>
        </authorList>
    </citation>
    <scope>NUCLEOTIDE SEQUENCE [LARGE SCALE GENOMIC DNA]</scope>
    <source>
        <strain evidence="2 3">ETA_A8</strain>
    </source>
</reference>
<sequence length="218" mass="22980">MSELTSATRSALLARLRHALTKFRWPVMLAWLLIIGVGFIALVHFKAIAGSTAVVPANFSATGLAPNPHGCTLVMFAHPRCSCTRSSLAELAVIVARAPDLAPIQVIFSAPAIDDEAWTNSDLVRQANRMIGVQVKWDAGQHLTNQLGVRTSGHALLYDATGQLIYSGGVTSLRGHAGWSSGHTAILAGNRGQHGPLISAPVFGCSLRCAPTAPAESQ</sequence>